<feature type="chain" id="PRO_5041300614" evidence="15">
    <location>
        <begin position="30"/>
        <end position="909"/>
    </location>
</feature>
<evidence type="ECO:0000256" key="9">
    <source>
        <dbReference type="ARBA" id="ARBA00023157"/>
    </source>
</evidence>
<feature type="domain" description="G-protein coupled receptors family 3 profile" evidence="16">
    <location>
        <begin position="582"/>
        <end position="856"/>
    </location>
</feature>
<evidence type="ECO:0000256" key="5">
    <source>
        <dbReference type="ARBA" id="ARBA00022729"/>
    </source>
</evidence>
<dbReference type="InterPro" id="IPR001786">
    <property type="entry name" value="GPCR_3_mGluR4"/>
</dbReference>
<feature type="transmembrane region" description="Helical" evidence="14">
    <location>
        <begin position="779"/>
        <end position="801"/>
    </location>
</feature>
<dbReference type="SUPFAM" id="SSF53822">
    <property type="entry name" value="Periplasmic binding protein-like I"/>
    <property type="match status" value="1"/>
</dbReference>
<feature type="transmembrane region" description="Helical" evidence="14">
    <location>
        <begin position="582"/>
        <end position="608"/>
    </location>
</feature>
<evidence type="ECO:0000313" key="17">
    <source>
        <dbReference type="Proteomes" id="UP000694891"/>
    </source>
</evidence>
<comment type="similarity">
    <text evidence="2">Belongs to the G-protein coupled receptor 3 family.</text>
</comment>
<dbReference type="Pfam" id="PF00003">
    <property type="entry name" value="7tm_3"/>
    <property type="match status" value="1"/>
</dbReference>
<evidence type="ECO:0000256" key="7">
    <source>
        <dbReference type="ARBA" id="ARBA00023040"/>
    </source>
</evidence>
<evidence type="ECO:0000256" key="14">
    <source>
        <dbReference type="SAM" id="Phobius"/>
    </source>
</evidence>
<evidence type="ECO:0000259" key="16">
    <source>
        <dbReference type="PROSITE" id="PS50259"/>
    </source>
</evidence>
<evidence type="ECO:0000313" key="18">
    <source>
        <dbReference type="RefSeq" id="XP_008276045.1"/>
    </source>
</evidence>
<dbReference type="InterPro" id="IPR038550">
    <property type="entry name" value="GPCR_3_9-Cys_sf"/>
</dbReference>
<dbReference type="Pfam" id="PF01094">
    <property type="entry name" value="ANF_receptor"/>
    <property type="match status" value="1"/>
</dbReference>
<name>A0A9Y4MXS3_9TELE</name>
<dbReference type="PRINTS" id="PR00248">
    <property type="entry name" value="GPCRMGR"/>
</dbReference>
<evidence type="ECO:0000256" key="11">
    <source>
        <dbReference type="ARBA" id="ARBA00023180"/>
    </source>
</evidence>
<keyword evidence="7" id="KW-0297">G-protein coupled receptor</keyword>
<reference evidence="18" key="1">
    <citation type="submission" date="2025-08" db="UniProtKB">
        <authorList>
            <consortium name="RefSeq"/>
        </authorList>
    </citation>
    <scope>IDENTIFICATION</scope>
</reference>
<keyword evidence="11" id="KW-0325">Glycoprotein</keyword>
<accession>A0A9Y4MXS3</accession>
<dbReference type="AlphaFoldDB" id="A0A9Y4MXS3"/>
<feature type="transmembrane region" description="Helical" evidence="14">
    <location>
        <begin position="620"/>
        <end position="640"/>
    </location>
</feature>
<evidence type="ECO:0000256" key="15">
    <source>
        <dbReference type="SAM" id="SignalP"/>
    </source>
</evidence>
<feature type="transmembrane region" description="Helical" evidence="14">
    <location>
        <begin position="746"/>
        <end position="767"/>
    </location>
</feature>
<dbReference type="InterPro" id="IPR000162">
    <property type="entry name" value="GPCR_3_mtglu_rcpt"/>
</dbReference>
<dbReference type="InterPro" id="IPR017979">
    <property type="entry name" value="GPCR_3_CS"/>
</dbReference>
<dbReference type="Pfam" id="PF07562">
    <property type="entry name" value="NCD3G"/>
    <property type="match status" value="1"/>
</dbReference>
<keyword evidence="5 15" id="KW-0732">Signal</keyword>
<dbReference type="CDD" id="cd15451">
    <property type="entry name" value="7tmC_mGluR7"/>
    <property type="match status" value="1"/>
</dbReference>
<comment type="subcellular location">
    <subcellularLocation>
        <location evidence="1">Cell membrane</location>
        <topology evidence="1">Multi-pass membrane protein</topology>
    </subcellularLocation>
</comment>
<keyword evidence="3" id="KW-1003">Cell membrane</keyword>
<evidence type="ECO:0000256" key="2">
    <source>
        <dbReference type="ARBA" id="ARBA00007242"/>
    </source>
</evidence>
<dbReference type="Gene3D" id="3.40.50.2300">
    <property type="match status" value="2"/>
</dbReference>
<dbReference type="PRINTS" id="PR01054">
    <property type="entry name" value="MTABOTROPC4R"/>
</dbReference>
<evidence type="ECO:0000256" key="1">
    <source>
        <dbReference type="ARBA" id="ARBA00004651"/>
    </source>
</evidence>
<dbReference type="PANTHER" id="PTHR24060">
    <property type="entry name" value="METABOTROPIC GLUTAMATE RECEPTOR"/>
    <property type="match status" value="1"/>
</dbReference>
<dbReference type="InterPro" id="IPR050726">
    <property type="entry name" value="mGluR"/>
</dbReference>
<keyword evidence="4 14" id="KW-0812">Transmembrane</keyword>
<evidence type="ECO:0000256" key="13">
    <source>
        <dbReference type="SAM" id="MobiDB-lite"/>
    </source>
</evidence>
<dbReference type="InterPro" id="IPR028082">
    <property type="entry name" value="Peripla_BP_I"/>
</dbReference>
<dbReference type="FunFam" id="2.10.50.30:FF:000001">
    <property type="entry name" value="metabotropic glutamate receptor 1"/>
    <property type="match status" value="1"/>
</dbReference>
<sequence>MARPGECVKLSWLWRLFWLMRTVVDVALPQETYAPHSIRTEGHLTLGGLFPVHTRSIDGTPCRDLKKENGIQRLEAMMYALDQINQDEQLLPNITLGARVLDTCSRDTYALEQSLTFVQALITKDTSDVRCTNGEPPVFVKPEKVVGVIGASASSVSIMVANILRLFQIPQISYASTAPELSDDRRYDFFSRVVPPDSFQAQAMVDIIRALGWTYVSTIASEGSYGEKGVEAFTQLSKEAGGICIAQSLKIPHNPKQEDYDKTVQQLLETPHSRAVIIFASEEDIRGVLNATKRANQVGHFLWIGSDSWGAKSSPIHQLEDVAVGAVTILPKRSSIKGFDEYFTALTLENNRRNVWFAEFWEENFDCRLLSASKREDTSRKCTGQERIGIDSKYEQEGKVQFVIDAVYAMAHALHNMQRDLCPDHPGVCPQMESAEGKVLLRYIRNTSFNGSAGTPVVFNKNGDAPGRYDLFQFQMTNSSTPEYRVVGQWVESLQLRLEELQWPDGEQEVPISVCSLPCKTGERKKKVKGMPCCWHCELCDGYQYQYDETSCRLCSYNMRPNPNRTACQPIPIVKLEWHSPWAIIPVFLAMLGIIATIFVMATFVRYNDTPIVRASGRELSYVLLTGIFLCYIITFLMIAKPDIAVCAFRRIFLGLGMCISYAALLTKTNRIYRIFEQGKQTVTAPRFISPTSQIAITSSLICVQLLGVLVWFAVDPPNTIIDYDEQKTINPMLARGVLKCDITDLQIICSLGYSILLMVTCTIYAIKTRDVPEDFNEAKPIGFTMYTTCIVWLAFIPIFFGTAQSAEKLYIQTTTLTISMNLSASVALGMLYMPKVYIIIFHPELNVQKRKRSFKAVVTAATMSSRLSQKPNERPNGEAKTELCENPAADPMSQATKKTYVSYNNLRI</sequence>
<keyword evidence="9" id="KW-1015">Disulfide bond</keyword>
<dbReference type="PRINTS" id="PR00593">
    <property type="entry name" value="MTABOTROPICR"/>
</dbReference>
<feature type="signal peptide" evidence="15">
    <location>
        <begin position="1"/>
        <end position="29"/>
    </location>
</feature>
<dbReference type="GO" id="GO:0005886">
    <property type="term" value="C:plasma membrane"/>
    <property type="evidence" value="ECO:0007669"/>
    <property type="project" value="UniProtKB-SubCell"/>
</dbReference>
<evidence type="ECO:0000256" key="12">
    <source>
        <dbReference type="ARBA" id="ARBA00023224"/>
    </source>
</evidence>
<evidence type="ECO:0000256" key="3">
    <source>
        <dbReference type="ARBA" id="ARBA00022475"/>
    </source>
</evidence>
<dbReference type="InterPro" id="IPR000337">
    <property type="entry name" value="GPCR_3"/>
</dbReference>
<feature type="compositionally biased region" description="Basic and acidic residues" evidence="13">
    <location>
        <begin position="872"/>
        <end position="884"/>
    </location>
</feature>
<dbReference type="FunFam" id="3.40.50.2300:FF:000196">
    <property type="entry name" value="Glutamate metabotropic receptor 7"/>
    <property type="match status" value="1"/>
</dbReference>
<keyword evidence="10" id="KW-0675">Receptor</keyword>
<dbReference type="Proteomes" id="UP000694891">
    <property type="component" value="Unplaced"/>
</dbReference>
<feature type="transmembrane region" description="Helical" evidence="14">
    <location>
        <begin position="652"/>
        <end position="673"/>
    </location>
</feature>
<dbReference type="PROSITE" id="PS00979">
    <property type="entry name" value="G_PROTEIN_RECEP_F3_1"/>
    <property type="match status" value="1"/>
</dbReference>
<evidence type="ECO:0000256" key="8">
    <source>
        <dbReference type="ARBA" id="ARBA00023136"/>
    </source>
</evidence>
<keyword evidence="17" id="KW-1185">Reference proteome</keyword>
<keyword evidence="6 14" id="KW-1133">Transmembrane helix</keyword>
<dbReference type="PROSITE" id="PS00980">
    <property type="entry name" value="G_PROTEIN_RECEP_F3_2"/>
    <property type="match status" value="1"/>
</dbReference>
<gene>
    <name evidence="18" type="primary">LOC103354449</name>
</gene>
<keyword evidence="8 14" id="KW-0472">Membrane</keyword>
<protein>
    <submittedName>
        <fullName evidence="18">Metabotropic glutamate receptor 7-like</fullName>
    </submittedName>
</protein>
<proteinExistence type="inferred from homology"/>
<dbReference type="GeneID" id="103354449"/>
<organism evidence="17 18">
    <name type="scientific">Stegastes partitus</name>
    <name type="common">bicolor damselfish</name>
    <dbReference type="NCBI Taxonomy" id="144197"/>
    <lineage>
        <taxon>Eukaryota</taxon>
        <taxon>Metazoa</taxon>
        <taxon>Chordata</taxon>
        <taxon>Craniata</taxon>
        <taxon>Vertebrata</taxon>
        <taxon>Euteleostomi</taxon>
        <taxon>Actinopterygii</taxon>
        <taxon>Neopterygii</taxon>
        <taxon>Teleostei</taxon>
        <taxon>Neoteleostei</taxon>
        <taxon>Acanthomorphata</taxon>
        <taxon>Ovalentaria</taxon>
        <taxon>Pomacentridae</taxon>
        <taxon>Stegastes</taxon>
    </lineage>
</organism>
<dbReference type="InterPro" id="IPR001828">
    <property type="entry name" value="ANF_lig-bd_rcpt"/>
</dbReference>
<evidence type="ECO:0000256" key="4">
    <source>
        <dbReference type="ARBA" id="ARBA00022692"/>
    </source>
</evidence>
<dbReference type="PROSITE" id="PS50259">
    <property type="entry name" value="G_PROTEIN_RECEP_F3_4"/>
    <property type="match status" value="1"/>
</dbReference>
<dbReference type="Gene3D" id="2.10.50.30">
    <property type="entry name" value="GPCR, family 3, nine cysteines domain"/>
    <property type="match status" value="1"/>
</dbReference>
<evidence type="ECO:0000256" key="10">
    <source>
        <dbReference type="ARBA" id="ARBA00023170"/>
    </source>
</evidence>
<dbReference type="InterPro" id="IPR011500">
    <property type="entry name" value="GPCR_3_9-Cys_dom"/>
</dbReference>
<dbReference type="CDD" id="cd06376">
    <property type="entry name" value="PBP1_mGluR_groupIII"/>
    <property type="match status" value="1"/>
</dbReference>
<feature type="region of interest" description="Disordered" evidence="13">
    <location>
        <begin position="866"/>
        <end position="893"/>
    </location>
</feature>
<keyword evidence="12" id="KW-0807">Transducer</keyword>
<feature type="transmembrane region" description="Helical" evidence="14">
    <location>
        <begin position="821"/>
        <end position="843"/>
    </location>
</feature>
<evidence type="ECO:0000256" key="6">
    <source>
        <dbReference type="ARBA" id="ARBA00022989"/>
    </source>
</evidence>
<dbReference type="RefSeq" id="XP_008276045.1">
    <property type="nucleotide sequence ID" value="XM_008277823.1"/>
</dbReference>
<dbReference type="FunFam" id="3.40.50.2300:FF:000009">
    <property type="entry name" value="Glutamate receptor, metabotropic 4"/>
    <property type="match status" value="1"/>
</dbReference>
<dbReference type="GO" id="GO:0004930">
    <property type="term" value="F:G protein-coupled receptor activity"/>
    <property type="evidence" value="ECO:0007669"/>
    <property type="project" value="UniProtKB-KW"/>
</dbReference>
<dbReference type="PROSITE" id="PS00981">
    <property type="entry name" value="G_PROTEIN_RECEP_F3_3"/>
    <property type="match status" value="1"/>
</dbReference>
<dbReference type="InterPro" id="IPR017978">
    <property type="entry name" value="GPCR_3_C"/>
</dbReference>